<dbReference type="Pfam" id="PF01408">
    <property type="entry name" value="GFO_IDH_MocA"/>
    <property type="match status" value="1"/>
</dbReference>
<dbReference type="Gene3D" id="3.30.360.10">
    <property type="entry name" value="Dihydrodipicolinate Reductase, domain 2"/>
    <property type="match status" value="1"/>
</dbReference>
<evidence type="ECO:0000256" key="2">
    <source>
        <dbReference type="ARBA" id="ARBA00023002"/>
    </source>
</evidence>
<gene>
    <name evidence="5" type="ORF">COW36_05955</name>
</gene>
<dbReference type="Proteomes" id="UP000231019">
    <property type="component" value="Unassembled WGS sequence"/>
</dbReference>
<dbReference type="PANTHER" id="PTHR43708:SF5">
    <property type="entry name" value="CONSERVED EXPRESSED OXIDOREDUCTASE (EUROFUNG)-RELATED"/>
    <property type="match status" value="1"/>
</dbReference>
<dbReference type="EMBL" id="PFFQ01000013">
    <property type="protein sequence ID" value="PIW18310.1"/>
    <property type="molecule type" value="Genomic_DNA"/>
</dbReference>
<dbReference type="AlphaFoldDB" id="A0A2M7G8A3"/>
<feature type="domain" description="Gfo/Idh/MocA-like oxidoreductase N-terminal" evidence="3">
    <location>
        <begin position="2"/>
        <end position="119"/>
    </location>
</feature>
<dbReference type="Gene3D" id="3.40.50.720">
    <property type="entry name" value="NAD(P)-binding Rossmann-like Domain"/>
    <property type="match status" value="1"/>
</dbReference>
<dbReference type="NCBIfam" id="NF008607">
    <property type="entry name" value="PRK11579.1"/>
    <property type="match status" value="1"/>
</dbReference>
<protein>
    <submittedName>
        <fullName evidence="5">Oxidoreductase</fullName>
    </submittedName>
</protein>
<evidence type="ECO:0000259" key="4">
    <source>
        <dbReference type="Pfam" id="PF02894"/>
    </source>
</evidence>
<organism evidence="5 6">
    <name type="scientific">bacterium (Candidatus Blackallbacteria) CG17_big_fil_post_rev_8_21_14_2_50_48_46</name>
    <dbReference type="NCBI Taxonomy" id="2014261"/>
    <lineage>
        <taxon>Bacteria</taxon>
        <taxon>Candidatus Blackallbacteria</taxon>
    </lineage>
</organism>
<evidence type="ECO:0000256" key="1">
    <source>
        <dbReference type="ARBA" id="ARBA00010928"/>
    </source>
</evidence>
<feature type="domain" description="Gfo/Idh/MocA-like oxidoreductase C-terminal" evidence="4">
    <location>
        <begin position="133"/>
        <end position="339"/>
    </location>
</feature>
<dbReference type="Pfam" id="PF02894">
    <property type="entry name" value="GFO_IDH_MocA_C"/>
    <property type="match status" value="1"/>
</dbReference>
<sequence>MIRTVLIGFGLSAKVFHLPFLQTLPAFELIALSTRQTFEAQKLGPGIQIFAQPEELLAQTEADLAIIATPNASHFALAEKALQNGMHVVLEKPFVNTLAEGKALIRLAEEKGRSLSVYHNRRWDGDFLTLQNLLQQKRLGEIHFFHSHFDRFRPHVQDRWRENPGPGTGSWFDLGSHLLDQALLLFGWPEAVNARILPTRKNAKVADYFHVQLHYPGLEVLLTGSAFVAGPKLRFELQGELGTYRKFGMDPQEERLKQGIQPLGDTWAAEAETAHGTLWFENSHETLPTWTGGYQNYYQALAQALENQGELPVTAQEALNVIYLLELAEQSAQLNKTLEVAPAC</sequence>
<accession>A0A2M7G8A3</accession>
<keyword evidence="2" id="KW-0560">Oxidoreductase</keyword>
<dbReference type="PANTHER" id="PTHR43708">
    <property type="entry name" value="CONSERVED EXPRESSED OXIDOREDUCTASE (EUROFUNG)"/>
    <property type="match status" value="1"/>
</dbReference>
<dbReference type="InterPro" id="IPR000683">
    <property type="entry name" value="Gfo/Idh/MocA-like_OxRdtase_N"/>
</dbReference>
<dbReference type="SUPFAM" id="SSF51735">
    <property type="entry name" value="NAD(P)-binding Rossmann-fold domains"/>
    <property type="match status" value="1"/>
</dbReference>
<dbReference type="GO" id="GO:0000166">
    <property type="term" value="F:nucleotide binding"/>
    <property type="evidence" value="ECO:0007669"/>
    <property type="project" value="InterPro"/>
</dbReference>
<comment type="caution">
    <text evidence="5">The sequence shown here is derived from an EMBL/GenBank/DDBJ whole genome shotgun (WGS) entry which is preliminary data.</text>
</comment>
<dbReference type="GO" id="GO:0016491">
    <property type="term" value="F:oxidoreductase activity"/>
    <property type="evidence" value="ECO:0007669"/>
    <property type="project" value="UniProtKB-KW"/>
</dbReference>
<proteinExistence type="inferred from homology"/>
<dbReference type="InterPro" id="IPR004104">
    <property type="entry name" value="Gfo/Idh/MocA-like_OxRdtase_C"/>
</dbReference>
<reference evidence="5 6" key="1">
    <citation type="submission" date="2017-09" db="EMBL/GenBank/DDBJ databases">
        <title>Depth-based differentiation of microbial function through sediment-hosted aquifers and enrichment of novel symbionts in the deep terrestrial subsurface.</title>
        <authorList>
            <person name="Probst A.J."/>
            <person name="Ladd B."/>
            <person name="Jarett J.K."/>
            <person name="Geller-Mcgrath D.E."/>
            <person name="Sieber C.M."/>
            <person name="Emerson J.B."/>
            <person name="Anantharaman K."/>
            <person name="Thomas B.C."/>
            <person name="Malmstrom R."/>
            <person name="Stieglmeier M."/>
            <person name="Klingl A."/>
            <person name="Woyke T."/>
            <person name="Ryan C.M."/>
            <person name="Banfield J.F."/>
        </authorList>
    </citation>
    <scope>NUCLEOTIDE SEQUENCE [LARGE SCALE GENOMIC DNA]</scope>
    <source>
        <strain evidence="5">CG17_big_fil_post_rev_8_21_14_2_50_48_46</strain>
    </source>
</reference>
<comment type="similarity">
    <text evidence="1">Belongs to the Gfo/Idh/MocA family.</text>
</comment>
<evidence type="ECO:0000313" key="6">
    <source>
        <dbReference type="Proteomes" id="UP000231019"/>
    </source>
</evidence>
<evidence type="ECO:0000259" key="3">
    <source>
        <dbReference type="Pfam" id="PF01408"/>
    </source>
</evidence>
<dbReference type="InterPro" id="IPR051317">
    <property type="entry name" value="Gfo/Idh/MocA_oxidoreduct"/>
</dbReference>
<name>A0A2M7G8A3_9BACT</name>
<evidence type="ECO:0000313" key="5">
    <source>
        <dbReference type="EMBL" id="PIW18310.1"/>
    </source>
</evidence>
<dbReference type="InterPro" id="IPR036291">
    <property type="entry name" value="NAD(P)-bd_dom_sf"/>
</dbReference>